<accession>A0A9W4HGV7</accession>
<dbReference type="AlphaFoldDB" id="A0A9W4HGV7"/>
<proteinExistence type="predicted"/>
<name>A0A9W4HGV7_PENNA</name>
<comment type="caution">
    <text evidence="1">The sequence shown here is derived from an EMBL/GenBank/DDBJ whole genome shotgun (WGS) entry which is preliminary data.</text>
</comment>
<organism evidence="1 2">
    <name type="scientific">Penicillium nalgiovense</name>
    <dbReference type="NCBI Taxonomy" id="60175"/>
    <lineage>
        <taxon>Eukaryota</taxon>
        <taxon>Fungi</taxon>
        <taxon>Dikarya</taxon>
        <taxon>Ascomycota</taxon>
        <taxon>Pezizomycotina</taxon>
        <taxon>Eurotiomycetes</taxon>
        <taxon>Eurotiomycetidae</taxon>
        <taxon>Eurotiales</taxon>
        <taxon>Aspergillaceae</taxon>
        <taxon>Penicillium</taxon>
    </lineage>
</organism>
<dbReference type="Proteomes" id="UP001153461">
    <property type="component" value="Unassembled WGS sequence"/>
</dbReference>
<evidence type="ECO:0000313" key="2">
    <source>
        <dbReference type="Proteomes" id="UP001153461"/>
    </source>
</evidence>
<sequence length="75" mass="8427">MPSEDCCGWFSNLGSSFAAWDTRHCLLAGRSIGEGEVGWSILVIKMDWIRSYAQGSFVADKPRRGCCHFYQCFLA</sequence>
<evidence type="ECO:0000313" key="1">
    <source>
        <dbReference type="EMBL" id="CAG8008574.1"/>
    </source>
</evidence>
<protein>
    <submittedName>
        <fullName evidence="1">Uncharacterized protein</fullName>
    </submittedName>
</protein>
<gene>
    <name evidence="1" type="ORF">PNAL_LOCUS2098</name>
</gene>
<dbReference type="EMBL" id="CAJVNV010000063">
    <property type="protein sequence ID" value="CAG8008574.1"/>
    <property type="molecule type" value="Genomic_DNA"/>
</dbReference>
<dbReference type="OrthoDB" id="273556at2759"/>
<reference evidence="1" key="1">
    <citation type="submission" date="2021-07" db="EMBL/GenBank/DDBJ databases">
        <authorList>
            <person name="Branca A.L. A."/>
        </authorList>
    </citation>
    <scope>NUCLEOTIDE SEQUENCE</scope>
</reference>